<dbReference type="GO" id="GO:0051537">
    <property type="term" value="F:2 iron, 2 sulfur cluster binding"/>
    <property type="evidence" value="ECO:0007669"/>
    <property type="project" value="UniProtKB-KW"/>
</dbReference>
<dbReference type="Pfam" id="PF00111">
    <property type="entry name" value="Fer2"/>
    <property type="match status" value="1"/>
</dbReference>
<dbReference type="InterPro" id="IPR050033">
    <property type="entry name" value="XdhC_XDHase"/>
</dbReference>
<accession>B0TBG2</accession>
<sequence length="155" mass="16633">MATKRIDCTVNGQKHSLEVGVGESLLEVLRNRLHLTGTKKGCGVGECGACTVLVDGEAIDSCLFLAVWADGKAIRTIEGEAKEGQLTKVQKAFVEEGAVQCGFCTPGFVMSVTALTEKGCHCDREGLKKELSGHMCRCTGYHNIINAAEKAMREK</sequence>
<dbReference type="FunFam" id="3.10.20.30:FF:000020">
    <property type="entry name" value="Xanthine dehydrogenase iron-sulfur subunit"/>
    <property type="match status" value="1"/>
</dbReference>
<dbReference type="InterPro" id="IPR001041">
    <property type="entry name" value="2Fe-2S_ferredoxin-type"/>
</dbReference>
<name>B0TBG2_HELMI</name>
<dbReference type="SUPFAM" id="SSF54292">
    <property type="entry name" value="2Fe-2S ferredoxin-like"/>
    <property type="match status" value="1"/>
</dbReference>
<evidence type="ECO:0000256" key="2">
    <source>
        <dbReference type="ARBA" id="ARBA00022723"/>
    </source>
</evidence>
<dbReference type="InterPro" id="IPR012675">
    <property type="entry name" value="Beta-grasp_dom_sf"/>
</dbReference>
<evidence type="ECO:0000256" key="5">
    <source>
        <dbReference type="ARBA" id="ARBA00023014"/>
    </source>
</evidence>
<dbReference type="PROSITE" id="PS00197">
    <property type="entry name" value="2FE2S_FER_1"/>
    <property type="match status" value="1"/>
</dbReference>
<dbReference type="OrthoDB" id="9796880at2"/>
<dbReference type="InterPro" id="IPR051452">
    <property type="entry name" value="Diverse_Oxidoreductases"/>
</dbReference>
<dbReference type="PROSITE" id="PS51085">
    <property type="entry name" value="2FE2S_FER_2"/>
    <property type="match status" value="1"/>
</dbReference>
<evidence type="ECO:0000256" key="6">
    <source>
        <dbReference type="ARBA" id="ARBA00060707"/>
    </source>
</evidence>
<dbReference type="RefSeq" id="WP_012283663.1">
    <property type="nucleotide sequence ID" value="NC_010337.2"/>
</dbReference>
<evidence type="ECO:0000256" key="3">
    <source>
        <dbReference type="ARBA" id="ARBA00023002"/>
    </source>
</evidence>
<dbReference type="EMBL" id="CP000930">
    <property type="protein sequence ID" value="ABZ85175.1"/>
    <property type="molecule type" value="Genomic_DNA"/>
</dbReference>
<evidence type="ECO:0000256" key="4">
    <source>
        <dbReference type="ARBA" id="ARBA00023004"/>
    </source>
</evidence>
<protein>
    <submittedName>
        <fullName evidence="8">2fe-2S iron-sulfur cluster binding domain</fullName>
    </submittedName>
</protein>
<evidence type="ECO:0000313" key="9">
    <source>
        <dbReference type="Proteomes" id="UP000008550"/>
    </source>
</evidence>
<dbReference type="PANTHER" id="PTHR44379:SF8">
    <property type="entry name" value="XANTHINE DEHYDROGENASE IRON-SULFUR-BINDING SUBUNIT XDHC-RELATED"/>
    <property type="match status" value="1"/>
</dbReference>
<feature type="domain" description="2Fe-2S ferredoxin-type" evidence="7">
    <location>
        <begin position="4"/>
        <end position="80"/>
    </location>
</feature>
<dbReference type="Pfam" id="PF01799">
    <property type="entry name" value="Fer2_2"/>
    <property type="match status" value="1"/>
</dbReference>
<dbReference type="eggNOG" id="COG2080">
    <property type="taxonomic scope" value="Bacteria"/>
</dbReference>
<evidence type="ECO:0000259" key="7">
    <source>
        <dbReference type="PROSITE" id="PS51085"/>
    </source>
</evidence>
<dbReference type="CDD" id="cd00207">
    <property type="entry name" value="fer2"/>
    <property type="match status" value="1"/>
</dbReference>
<dbReference type="HOGENOM" id="CLU_052511_3_1_9"/>
<keyword evidence="2" id="KW-0479">Metal-binding</keyword>
<dbReference type="KEGG" id="hmo:HM1_2646"/>
<keyword evidence="1" id="KW-0001">2Fe-2S</keyword>
<dbReference type="InterPro" id="IPR006058">
    <property type="entry name" value="2Fe2S_fd_BS"/>
</dbReference>
<comment type="pathway">
    <text evidence="6">Alkaloid degradation; nicotine degradation.</text>
</comment>
<dbReference type="STRING" id="498761.HM1_2646"/>
<evidence type="ECO:0000313" key="8">
    <source>
        <dbReference type="EMBL" id="ABZ85175.1"/>
    </source>
</evidence>
<dbReference type="InterPro" id="IPR036884">
    <property type="entry name" value="2Fe-2S-bd_dom_sf"/>
</dbReference>
<dbReference type="InterPro" id="IPR002888">
    <property type="entry name" value="2Fe-2S-bd"/>
</dbReference>
<dbReference type="Gene3D" id="1.10.150.120">
    <property type="entry name" value="[2Fe-2S]-binding domain"/>
    <property type="match status" value="1"/>
</dbReference>
<evidence type="ECO:0000256" key="1">
    <source>
        <dbReference type="ARBA" id="ARBA00022714"/>
    </source>
</evidence>
<dbReference type="GO" id="GO:0004854">
    <property type="term" value="F:xanthine dehydrogenase activity"/>
    <property type="evidence" value="ECO:0007669"/>
    <property type="project" value="InterPro"/>
</dbReference>
<proteinExistence type="predicted"/>
<keyword evidence="5" id="KW-0411">Iron-sulfur</keyword>
<dbReference type="PANTHER" id="PTHR44379">
    <property type="entry name" value="OXIDOREDUCTASE WITH IRON-SULFUR SUBUNIT"/>
    <property type="match status" value="1"/>
</dbReference>
<dbReference type="NCBIfam" id="NF043084">
    <property type="entry name" value="XdhC_XDHase"/>
    <property type="match status" value="1"/>
</dbReference>
<dbReference type="AlphaFoldDB" id="B0TBG2"/>
<reference evidence="8 9" key="1">
    <citation type="journal article" date="2008" name="J. Bacteriol.">
        <title>The genome of Heliobacterium modesticaldum, a phototrophic representative of the Firmicutes containing the simplest photosynthetic apparatus.</title>
        <authorList>
            <person name="Sattley W.M."/>
            <person name="Madigan M.T."/>
            <person name="Swingley W.D."/>
            <person name="Cheung P.C."/>
            <person name="Clocksin K.M."/>
            <person name="Conrad A.L."/>
            <person name="Dejesa L.C."/>
            <person name="Honchak B.M."/>
            <person name="Jung D.O."/>
            <person name="Karbach L.E."/>
            <person name="Kurdoglu A."/>
            <person name="Lahiri S."/>
            <person name="Mastrian S.D."/>
            <person name="Page L.E."/>
            <person name="Taylor H.L."/>
            <person name="Wang Z.T."/>
            <person name="Raymond J."/>
            <person name="Chen M."/>
            <person name="Blankenship R.E."/>
            <person name="Touchman J.W."/>
        </authorList>
    </citation>
    <scope>NUCLEOTIDE SEQUENCE [LARGE SCALE GENOMIC DNA]</scope>
    <source>
        <strain evidence="9">ATCC 51547 / Ice1</strain>
    </source>
</reference>
<keyword evidence="9" id="KW-1185">Reference proteome</keyword>
<keyword evidence="3" id="KW-0560">Oxidoreductase</keyword>
<dbReference type="Gene3D" id="3.10.20.30">
    <property type="match status" value="1"/>
</dbReference>
<organism evidence="8 9">
    <name type="scientific">Heliobacterium modesticaldum (strain ATCC 51547 / Ice1)</name>
    <dbReference type="NCBI Taxonomy" id="498761"/>
    <lineage>
        <taxon>Bacteria</taxon>
        <taxon>Bacillati</taxon>
        <taxon>Bacillota</taxon>
        <taxon>Clostridia</taxon>
        <taxon>Eubacteriales</taxon>
        <taxon>Heliobacteriaceae</taxon>
        <taxon>Heliomicrobium</taxon>
    </lineage>
</organism>
<dbReference type="GO" id="GO:0006144">
    <property type="term" value="P:purine nucleobase metabolic process"/>
    <property type="evidence" value="ECO:0007669"/>
    <property type="project" value="InterPro"/>
</dbReference>
<dbReference type="Proteomes" id="UP000008550">
    <property type="component" value="Chromosome"/>
</dbReference>
<dbReference type="InterPro" id="IPR036010">
    <property type="entry name" value="2Fe-2S_ferredoxin-like_sf"/>
</dbReference>
<dbReference type="GO" id="GO:0046872">
    <property type="term" value="F:metal ion binding"/>
    <property type="evidence" value="ECO:0007669"/>
    <property type="project" value="UniProtKB-KW"/>
</dbReference>
<dbReference type="SUPFAM" id="SSF47741">
    <property type="entry name" value="CO dehydrogenase ISP C-domain like"/>
    <property type="match status" value="1"/>
</dbReference>
<keyword evidence="4" id="KW-0408">Iron</keyword>
<gene>
    <name evidence="8" type="ORF">HM1_2646</name>
</gene>